<dbReference type="InterPro" id="IPR013210">
    <property type="entry name" value="LRR_N_plant-typ"/>
</dbReference>
<dbReference type="GO" id="GO:0005524">
    <property type="term" value="F:ATP binding"/>
    <property type="evidence" value="ECO:0007669"/>
    <property type="project" value="UniProtKB-KW"/>
</dbReference>
<dbReference type="SMART" id="SM00369">
    <property type="entry name" value="LRR_TYP"/>
    <property type="match status" value="5"/>
</dbReference>
<dbReference type="EMBL" id="PGOL01002008">
    <property type="protein sequence ID" value="PKI51434.1"/>
    <property type="molecule type" value="Genomic_DNA"/>
</dbReference>
<dbReference type="InterPro" id="IPR011009">
    <property type="entry name" value="Kinase-like_dom_sf"/>
</dbReference>
<evidence type="ECO:0000256" key="19">
    <source>
        <dbReference type="ARBA" id="ARBA00024343"/>
    </source>
</evidence>
<dbReference type="InterPro" id="IPR001471">
    <property type="entry name" value="AP2/ERF_dom"/>
</dbReference>
<evidence type="ECO:0000259" key="24">
    <source>
        <dbReference type="PROSITE" id="PS51032"/>
    </source>
</evidence>
<organism evidence="25 26">
    <name type="scientific">Punica granatum</name>
    <name type="common">Pomegranate</name>
    <dbReference type="NCBI Taxonomy" id="22663"/>
    <lineage>
        <taxon>Eukaryota</taxon>
        <taxon>Viridiplantae</taxon>
        <taxon>Streptophyta</taxon>
        <taxon>Embryophyta</taxon>
        <taxon>Tracheophyta</taxon>
        <taxon>Spermatophyta</taxon>
        <taxon>Magnoliopsida</taxon>
        <taxon>eudicotyledons</taxon>
        <taxon>Gunneridae</taxon>
        <taxon>Pentapetalae</taxon>
        <taxon>rosids</taxon>
        <taxon>malvids</taxon>
        <taxon>Myrtales</taxon>
        <taxon>Lythraceae</taxon>
        <taxon>Punica</taxon>
    </lineage>
</organism>
<keyword evidence="6 21" id="KW-0812">Transmembrane</keyword>
<comment type="similarity">
    <text evidence="19">Belongs to the AP2/ERF transcription factor family. ERF subfamily.</text>
</comment>
<dbReference type="InterPro" id="IPR036955">
    <property type="entry name" value="AP2/ERF_dom_sf"/>
</dbReference>
<dbReference type="FunFam" id="3.30.730.10:FF:000001">
    <property type="entry name" value="Ethylene-responsive transcription factor 2"/>
    <property type="match status" value="1"/>
</dbReference>
<dbReference type="Gene3D" id="3.30.200.20">
    <property type="entry name" value="Phosphorylase Kinase, domain 1"/>
    <property type="match status" value="1"/>
</dbReference>
<dbReference type="GO" id="GO:0004672">
    <property type="term" value="F:protein kinase activity"/>
    <property type="evidence" value="ECO:0007669"/>
    <property type="project" value="InterPro"/>
</dbReference>
<dbReference type="FunFam" id="3.80.10.10:FF:000544">
    <property type="entry name" value="Leucine-rich repeat receptor-like serine/threonine-protein kinase BAM3"/>
    <property type="match status" value="1"/>
</dbReference>
<dbReference type="Gene3D" id="1.10.510.10">
    <property type="entry name" value="Transferase(Phosphotransferase) domain 1"/>
    <property type="match status" value="1"/>
</dbReference>
<dbReference type="GO" id="GO:0016020">
    <property type="term" value="C:membrane"/>
    <property type="evidence" value="ECO:0007669"/>
    <property type="project" value="UniProtKB-SubCell"/>
</dbReference>
<feature type="region of interest" description="Disordered" evidence="20">
    <location>
        <begin position="1020"/>
        <end position="1090"/>
    </location>
</feature>
<keyword evidence="12" id="KW-0805">Transcription regulation</keyword>
<dbReference type="FunFam" id="3.30.200.20:FF:000486">
    <property type="entry name" value="Leucine-rich repeat receptor-like protein kinase"/>
    <property type="match status" value="1"/>
</dbReference>
<dbReference type="InterPro" id="IPR032675">
    <property type="entry name" value="LRR_dom_sf"/>
</dbReference>
<dbReference type="SUPFAM" id="SSF52058">
    <property type="entry name" value="L domain-like"/>
    <property type="match status" value="1"/>
</dbReference>
<dbReference type="CDD" id="cd00018">
    <property type="entry name" value="AP2"/>
    <property type="match status" value="1"/>
</dbReference>
<dbReference type="InterPro" id="IPR001611">
    <property type="entry name" value="Leu-rich_rpt"/>
</dbReference>
<feature type="transmembrane region" description="Helical" evidence="21">
    <location>
        <begin position="428"/>
        <end position="452"/>
    </location>
</feature>
<feature type="region of interest" description="Disordered" evidence="20">
    <location>
        <begin position="461"/>
        <end position="483"/>
    </location>
</feature>
<dbReference type="FunFam" id="3.80.10.10:FF:000400">
    <property type="entry name" value="Nuclear pore complex protein NUP107"/>
    <property type="match status" value="1"/>
</dbReference>
<dbReference type="SUPFAM" id="SSF54171">
    <property type="entry name" value="DNA-binding domain"/>
    <property type="match status" value="1"/>
</dbReference>
<dbReference type="PROSITE" id="PS51032">
    <property type="entry name" value="AP2_ERF"/>
    <property type="match status" value="1"/>
</dbReference>
<evidence type="ECO:0008006" key="27">
    <source>
        <dbReference type="Google" id="ProtNLM"/>
    </source>
</evidence>
<dbReference type="GO" id="GO:0003677">
    <property type="term" value="F:DNA binding"/>
    <property type="evidence" value="ECO:0007669"/>
    <property type="project" value="UniProtKB-KW"/>
</dbReference>
<dbReference type="PRINTS" id="PR00367">
    <property type="entry name" value="ETHRSPELEMNT"/>
</dbReference>
<accession>A0A2I0J5E3</accession>
<dbReference type="PANTHER" id="PTHR48008:SF2">
    <property type="entry name" value="PROBABLY INACTIVE LEUCINE-RICH REPEAT RECEPTOR-LIKE PROTEIN KINASE IMK2"/>
    <property type="match status" value="1"/>
</dbReference>
<evidence type="ECO:0000256" key="3">
    <source>
        <dbReference type="ARBA" id="ARBA00009592"/>
    </source>
</evidence>
<evidence type="ECO:0000256" key="4">
    <source>
        <dbReference type="ARBA" id="ARBA00022553"/>
    </source>
</evidence>
<dbReference type="InterPro" id="IPR000719">
    <property type="entry name" value="Prot_kinase_dom"/>
</dbReference>
<feature type="signal peptide" evidence="22">
    <location>
        <begin position="1"/>
        <end position="36"/>
    </location>
</feature>
<evidence type="ECO:0000256" key="14">
    <source>
        <dbReference type="ARBA" id="ARBA00023136"/>
    </source>
</evidence>
<evidence type="ECO:0000256" key="13">
    <source>
        <dbReference type="ARBA" id="ARBA00023125"/>
    </source>
</evidence>
<dbReference type="GO" id="GO:0003700">
    <property type="term" value="F:DNA-binding transcription factor activity"/>
    <property type="evidence" value="ECO:0007669"/>
    <property type="project" value="InterPro"/>
</dbReference>
<dbReference type="SMART" id="SM00380">
    <property type="entry name" value="AP2"/>
    <property type="match status" value="1"/>
</dbReference>
<evidence type="ECO:0000256" key="8">
    <source>
        <dbReference type="ARBA" id="ARBA00022737"/>
    </source>
</evidence>
<keyword evidence="7 22" id="KW-0732">Signal</keyword>
<evidence type="ECO:0000256" key="9">
    <source>
        <dbReference type="ARBA" id="ARBA00022741"/>
    </source>
</evidence>
<dbReference type="Pfam" id="PF07714">
    <property type="entry name" value="PK_Tyr_Ser-Thr"/>
    <property type="match status" value="1"/>
</dbReference>
<keyword evidence="15" id="KW-0804">Transcription</keyword>
<evidence type="ECO:0000256" key="17">
    <source>
        <dbReference type="ARBA" id="ARBA00023180"/>
    </source>
</evidence>
<dbReference type="Gene3D" id="3.80.10.10">
    <property type="entry name" value="Ribonuclease Inhibitor"/>
    <property type="match status" value="3"/>
</dbReference>
<comment type="subcellular location">
    <subcellularLocation>
        <location evidence="2">Membrane</location>
        <topology evidence="2">Single-pass membrane protein</topology>
    </subcellularLocation>
    <subcellularLocation>
        <location evidence="1">Nucleus</location>
    </subcellularLocation>
</comment>
<keyword evidence="16" id="KW-0675">Receptor</keyword>
<evidence type="ECO:0000256" key="15">
    <source>
        <dbReference type="ARBA" id="ARBA00023163"/>
    </source>
</evidence>
<dbReference type="GO" id="GO:0005634">
    <property type="term" value="C:nucleus"/>
    <property type="evidence" value="ECO:0007669"/>
    <property type="project" value="UniProtKB-SubCell"/>
</dbReference>
<keyword evidence="11 21" id="KW-1133">Transmembrane helix</keyword>
<evidence type="ECO:0000256" key="7">
    <source>
        <dbReference type="ARBA" id="ARBA00022729"/>
    </source>
</evidence>
<keyword evidence="13" id="KW-0238">DNA-binding</keyword>
<evidence type="ECO:0000256" key="11">
    <source>
        <dbReference type="ARBA" id="ARBA00022989"/>
    </source>
</evidence>
<evidence type="ECO:0000256" key="6">
    <source>
        <dbReference type="ARBA" id="ARBA00022692"/>
    </source>
</evidence>
<keyword evidence="4" id="KW-0597">Phosphoprotein</keyword>
<dbReference type="Pfam" id="PF00847">
    <property type="entry name" value="AP2"/>
    <property type="match status" value="1"/>
</dbReference>
<dbReference type="Proteomes" id="UP000233551">
    <property type="component" value="Unassembled WGS sequence"/>
</dbReference>
<evidence type="ECO:0000313" key="25">
    <source>
        <dbReference type="EMBL" id="PKI51434.1"/>
    </source>
</evidence>
<feature type="compositionally biased region" description="Basic and acidic residues" evidence="20">
    <location>
        <begin position="907"/>
        <end position="916"/>
    </location>
</feature>
<dbReference type="FunFam" id="3.80.10.10:FF:000111">
    <property type="entry name" value="LRR receptor-like serine/threonine-protein kinase ERECTA"/>
    <property type="match status" value="1"/>
</dbReference>
<protein>
    <recommendedName>
        <fullName evidence="27">Protein kinase domain-containing protein</fullName>
    </recommendedName>
</protein>
<dbReference type="InterPro" id="IPR001245">
    <property type="entry name" value="Ser-Thr/Tyr_kinase_cat_dom"/>
</dbReference>
<evidence type="ECO:0000256" key="21">
    <source>
        <dbReference type="SAM" id="Phobius"/>
    </source>
</evidence>
<feature type="region of interest" description="Disordered" evidence="20">
    <location>
        <begin position="872"/>
        <end position="945"/>
    </location>
</feature>
<dbReference type="PROSITE" id="PS50011">
    <property type="entry name" value="PROTEIN_KINASE_DOM"/>
    <property type="match status" value="1"/>
</dbReference>
<feature type="chain" id="PRO_5014148652" description="Protein kinase domain-containing protein" evidence="22">
    <location>
        <begin position="37"/>
        <end position="1273"/>
    </location>
</feature>
<evidence type="ECO:0000259" key="23">
    <source>
        <dbReference type="PROSITE" id="PS50011"/>
    </source>
</evidence>
<dbReference type="Pfam" id="PF08263">
    <property type="entry name" value="LRRNT_2"/>
    <property type="match status" value="1"/>
</dbReference>
<keyword evidence="26" id="KW-1185">Reference proteome</keyword>
<comment type="similarity">
    <text evidence="3">Belongs to the RLP family.</text>
</comment>
<dbReference type="Pfam" id="PF00560">
    <property type="entry name" value="LRR_1"/>
    <property type="match status" value="6"/>
</dbReference>
<evidence type="ECO:0000256" key="10">
    <source>
        <dbReference type="ARBA" id="ARBA00022840"/>
    </source>
</evidence>
<evidence type="ECO:0000256" key="20">
    <source>
        <dbReference type="SAM" id="MobiDB-lite"/>
    </source>
</evidence>
<feature type="domain" description="AP2/ERF" evidence="24">
    <location>
        <begin position="948"/>
        <end position="1012"/>
    </location>
</feature>
<sequence length="1273" mass="136962">MVESRNGVSRNRLTPRNSLCFLFFLFLAVPIAPSSSSREWDGVIVTQADYQALLAIRSELVDPHGVLRSWNGSALGACSGGWAGIKCAQGQVIVIQLPWKGLGGRISEKIAQLGALRRLSLHDNSLTGVVPQSLGFLPYLRGVHLFNNRLLGSVPPSLGNCPLLQALDLRNNLLSGPIPPAIANSTKLMRLDLSSNSLTGSIPVGLTRSPSIAFLALERNNLSGPIPDSWGGVGNSTYLLTTLTLDHNRISGAIPPSLGKLGLLQKLSMSHNQIGGAIPDELGRLSRLRELDLSFNSVNGSLPASFPNMSSLVVLNLEGNQLRGLLPDALDRLLNLSMLNLSNNKFQGKIPSTIGNMSSISKLDLSENNFTGEIPSSLQNLANLNPFNVSYNNLSGPVPSRLSEKFNASSFVGNIQLCGKRKLTTKDIILIAAGILLAILLVLCCIVLCCLFRKKAAAKKKNGKPPASTAISEKAGSSGMEVESGGDAGGKLVHFDGPFVFAADDLLCATAEIMGKSSYGTAYKATLEDGHQVAVKRLREKTTKSQKEFENEVAVLGRIRHPNLLALRAYYLGPKREKLLVFDYMPKGSLASFLHARGPETSIDWPTRRRIAIGVARGLNHLHTQENMVHGNLTSSNVLLDEQVNAHIADYGLSRLMSGGAATMVATAGALGYAAPELSKTKKPTNKTDVYSLGVIVLELLTGKSPSEGTSGRDLPQWVASLVKEEWTTEVFDLELMRDATAIGDELLNTLKLALHCVDPSPTSRPEVQEVLQQLEEIMPEASAEPGNEGTEAPPRNGLLRRVATSHLAASSPCALAAFPYIYFVSKKQRVLPCCLYLYPKSFAIKPFAFGKLPTKTLPVLSAGKVRISMSCNPSTNQSPGPVTSPALSGVRRLKKRQNGSDSIEDTLSRWKEHNESSPTSGRRVPPAKGSRKGCMRGKGGPENSVCSYRGVRQRTWGKWVAEIREPLDKSRGQVKANRLWLGTFETSHKAALAYDEAARALYGPLARVNFPEWTASASASTLSKPSCSRERQEIDGCEVSSGGSRFEGKEIVEPSPNGSFGTLSPVKIPDSDPSTVQGSLEVKGEPSSDRMELYGPMINGNTAVKPVPSSRDPGLELFCRCSGLKSYTFSQASGNLDDPGTCYVPSSAASVELAGSMDSTCSNSINSCNNRVDGRAYHGAVAATIKMEQQQLGRADSIGSSDQPFVREAGAAGLWDQHSNYGLMWKSGGCGMLGDQVGDDEEGTSYNFDFLRPDYDFGLVEEQGLLHSWFRQ</sequence>
<dbReference type="Gene3D" id="3.30.730.10">
    <property type="entry name" value="AP2/ERF domain"/>
    <property type="match status" value="1"/>
</dbReference>
<dbReference type="InterPro" id="IPR003591">
    <property type="entry name" value="Leu-rich_rpt_typical-subtyp"/>
</dbReference>
<evidence type="ECO:0000256" key="22">
    <source>
        <dbReference type="SAM" id="SignalP"/>
    </source>
</evidence>
<name>A0A2I0J5E3_PUNGR</name>
<dbReference type="Pfam" id="PF13855">
    <property type="entry name" value="LRR_8"/>
    <property type="match status" value="1"/>
</dbReference>
<dbReference type="AlphaFoldDB" id="A0A2I0J5E3"/>
<evidence type="ECO:0000256" key="1">
    <source>
        <dbReference type="ARBA" id="ARBA00004123"/>
    </source>
</evidence>
<dbReference type="PANTHER" id="PTHR48008">
    <property type="entry name" value="LEUCINE-RICH REPEAT RECEPTOR-LIKE PROTEIN KINASE IMK3-RELATED"/>
    <property type="match status" value="1"/>
</dbReference>
<proteinExistence type="inferred from homology"/>
<gene>
    <name evidence="25" type="ORF">CRG98_028145</name>
</gene>
<dbReference type="InterPro" id="IPR052451">
    <property type="entry name" value="Ser/Thr_kinase-like"/>
</dbReference>
<keyword evidence="14 21" id="KW-0472">Membrane</keyword>
<evidence type="ECO:0000256" key="16">
    <source>
        <dbReference type="ARBA" id="ARBA00023170"/>
    </source>
</evidence>
<reference evidence="25 26" key="1">
    <citation type="submission" date="2017-11" db="EMBL/GenBank/DDBJ databases">
        <title>De-novo sequencing of pomegranate (Punica granatum L.) genome.</title>
        <authorList>
            <person name="Akparov Z."/>
            <person name="Amiraslanov A."/>
            <person name="Hajiyeva S."/>
            <person name="Abbasov M."/>
            <person name="Kaur K."/>
            <person name="Hamwieh A."/>
            <person name="Solovyev V."/>
            <person name="Salamov A."/>
            <person name="Braich B."/>
            <person name="Kosarev P."/>
            <person name="Mahmoud A."/>
            <person name="Hajiyev E."/>
            <person name="Babayeva S."/>
            <person name="Izzatullayeva V."/>
            <person name="Mammadov A."/>
            <person name="Mammadov A."/>
            <person name="Sharifova S."/>
            <person name="Ojaghi J."/>
            <person name="Eynullazada K."/>
            <person name="Bayramov B."/>
            <person name="Abdulazimova A."/>
            <person name="Shahmuradov I."/>
        </authorList>
    </citation>
    <scope>NUCLEOTIDE SEQUENCE [LARGE SCALE GENOMIC DNA]</scope>
    <source>
        <strain evidence="26">cv. AG2017</strain>
        <tissue evidence="25">Leaf</tissue>
    </source>
</reference>
<keyword evidence="10" id="KW-0067">ATP-binding</keyword>
<dbReference type="SUPFAM" id="SSF56112">
    <property type="entry name" value="Protein kinase-like (PK-like)"/>
    <property type="match status" value="1"/>
</dbReference>
<dbReference type="FunFam" id="1.10.510.10:FF:000480">
    <property type="entry name" value="Pollen receptor-like kinase 1"/>
    <property type="match status" value="1"/>
</dbReference>
<comment type="caution">
    <text evidence="25">The sequence shown here is derived from an EMBL/GenBank/DDBJ whole genome shotgun (WGS) entry which is preliminary data.</text>
</comment>
<keyword evidence="17" id="KW-0325">Glycoprotein</keyword>
<evidence type="ECO:0000256" key="2">
    <source>
        <dbReference type="ARBA" id="ARBA00004167"/>
    </source>
</evidence>
<evidence type="ECO:0000256" key="18">
    <source>
        <dbReference type="ARBA" id="ARBA00023242"/>
    </source>
</evidence>
<dbReference type="CDD" id="cd14066">
    <property type="entry name" value="STKc_IRAK"/>
    <property type="match status" value="1"/>
</dbReference>
<keyword evidence="9" id="KW-0547">Nucleotide-binding</keyword>
<keyword evidence="5" id="KW-0433">Leucine-rich repeat</keyword>
<keyword evidence="18" id="KW-0539">Nucleus</keyword>
<evidence type="ECO:0000256" key="5">
    <source>
        <dbReference type="ARBA" id="ARBA00022614"/>
    </source>
</evidence>
<evidence type="ECO:0000313" key="26">
    <source>
        <dbReference type="Proteomes" id="UP000233551"/>
    </source>
</evidence>
<keyword evidence="8" id="KW-0677">Repeat</keyword>
<feature type="compositionally biased region" description="Polar residues" evidence="20">
    <location>
        <begin position="872"/>
        <end position="882"/>
    </location>
</feature>
<dbReference type="STRING" id="22663.A0A2I0J5E3"/>
<evidence type="ECO:0000256" key="12">
    <source>
        <dbReference type="ARBA" id="ARBA00023015"/>
    </source>
</evidence>
<feature type="domain" description="Protein kinase" evidence="23">
    <location>
        <begin position="508"/>
        <end position="779"/>
    </location>
</feature>
<dbReference type="InterPro" id="IPR016177">
    <property type="entry name" value="DNA-bd_dom_sf"/>
</dbReference>